<gene>
    <name evidence="4" type="primary">Necator_chrIV.g13320</name>
    <name evidence="4" type="ORF">RB195_000029</name>
</gene>
<evidence type="ECO:0000313" key="5">
    <source>
        <dbReference type="Proteomes" id="UP001303046"/>
    </source>
</evidence>
<evidence type="ECO:0000256" key="3">
    <source>
        <dbReference type="SAM" id="MobiDB-lite"/>
    </source>
</evidence>
<comment type="caution">
    <text evidence="4">The sequence shown here is derived from an EMBL/GenBank/DDBJ whole genome shotgun (WGS) entry which is preliminary data.</text>
</comment>
<feature type="region of interest" description="Disordered" evidence="3">
    <location>
        <begin position="86"/>
        <end position="110"/>
    </location>
</feature>
<dbReference type="Pfam" id="PF09072">
    <property type="entry name" value="TMA7"/>
    <property type="match status" value="1"/>
</dbReference>
<evidence type="ECO:0000256" key="2">
    <source>
        <dbReference type="ARBA" id="ARBA00031894"/>
    </source>
</evidence>
<feature type="region of interest" description="Disordered" evidence="3">
    <location>
        <begin position="46"/>
        <end position="73"/>
    </location>
</feature>
<feature type="compositionally biased region" description="Gly residues" evidence="3">
    <location>
        <begin position="99"/>
        <end position="110"/>
    </location>
</feature>
<dbReference type="PANTHER" id="PTHR28632">
    <property type="entry name" value="TRANSLATION MACHINERY-ASSOCIATED PROTEIN 7"/>
    <property type="match status" value="1"/>
</dbReference>
<dbReference type="Proteomes" id="UP001303046">
    <property type="component" value="Unassembled WGS sequence"/>
</dbReference>
<dbReference type="InterPro" id="IPR015157">
    <property type="entry name" value="TMA7"/>
</dbReference>
<protein>
    <recommendedName>
        <fullName evidence="1">Translation machinery-associated protein 7 homolog</fullName>
    </recommendedName>
    <alternativeName>
        <fullName evidence="2">Coiled-coil domain-containing protein 72 homolog</fullName>
    </alternativeName>
</protein>
<dbReference type="EMBL" id="JAVFWL010000004">
    <property type="protein sequence ID" value="KAK6746511.1"/>
    <property type="molecule type" value="Genomic_DNA"/>
</dbReference>
<reference evidence="4 5" key="1">
    <citation type="submission" date="2023-08" db="EMBL/GenBank/DDBJ databases">
        <title>A Necator americanus chromosomal reference genome.</title>
        <authorList>
            <person name="Ilik V."/>
            <person name="Petrzelkova K.J."/>
            <person name="Pardy F."/>
            <person name="Fuh T."/>
            <person name="Niatou-Singa F.S."/>
            <person name="Gouil Q."/>
            <person name="Baker L."/>
            <person name="Ritchie M.E."/>
            <person name="Jex A.R."/>
            <person name="Gazzola D."/>
            <person name="Li H."/>
            <person name="Toshio Fujiwara R."/>
            <person name="Zhan B."/>
            <person name="Aroian R.V."/>
            <person name="Pafco B."/>
            <person name="Schwarz E.M."/>
        </authorList>
    </citation>
    <scope>NUCLEOTIDE SEQUENCE [LARGE SCALE GENOMIC DNA]</scope>
    <source>
        <strain evidence="4 5">Aroian</strain>
        <tissue evidence="4">Whole animal</tissue>
    </source>
</reference>
<proteinExistence type="predicted"/>
<accession>A0ABR1D7M8</accession>
<name>A0ABR1D7M8_NECAM</name>
<feature type="compositionally biased region" description="Low complexity" evidence="3">
    <location>
        <begin position="88"/>
        <end position="98"/>
    </location>
</feature>
<sequence>MCESKHCIKIIDQVPVIDPTTSKFMLRLYLRVCCEFLSSFRLQRTNMTGRQGGKAKPLKQPKKGEKVLDEDDVEFKKKQMEEKKKLAELAAKAGQKGPLSGGGIKKSGKK</sequence>
<evidence type="ECO:0000313" key="4">
    <source>
        <dbReference type="EMBL" id="KAK6746511.1"/>
    </source>
</evidence>
<evidence type="ECO:0000256" key="1">
    <source>
        <dbReference type="ARBA" id="ARBA00015581"/>
    </source>
</evidence>
<keyword evidence="5" id="KW-1185">Reference proteome</keyword>
<organism evidence="4 5">
    <name type="scientific">Necator americanus</name>
    <name type="common">Human hookworm</name>
    <dbReference type="NCBI Taxonomy" id="51031"/>
    <lineage>
        <taxon>Eukaryota</taxon>
        <taxon>Metazoa</taxon>
        <taxon>Ecdysozoa</taxon>
        <taxon>Nematoda</taxon>
        <taxon>Chromadorea</taxon>
        <taxon>Rhabditida</taxon>
        <taxon>Rhabditina</taxon>
        <taxon>Rhabditomorpha</taxon>
        <taxon>Strongyloidea</taxon>
        <taxon>Ancylostomatidae</taxon>
        <taxon>Bunostominae</taxon>
        <taxon>Necator</taxon>
    </lineage>
</organism>